<dbReference type="AlphaFoldDB" id="A0A672GGN9"/>
<dbReference type="NCBIfam" id="TIGR01571">
    <property type="entry name" value="A_thal_Cys_rich"/>
    <property type="match status" value="1"/>
</dbReference>
<dbReference type="OMA" id="CTENMRD"/>
<dbReference type="InterPro" id="IPR006461">
    <property type="entry name" value="PLAC_motif_containing"/>
</dbReference>
<dbReference type="InParanoid" id="A0A672GGN9"/>
<evidence type="ECO:0000313" key="3">
    <source>
        <dbReference type="Proteomes" id="UP000472267"/>
    </source>
</evidence>
<organism evidence="2 3">
    <name type="scientific">Salarias fasciatus</name>
    <name type="common">Jewelled blenny</name>
    <name type="synonym">Blennius fasciatus</name>
    <dbReference type="NCBI Taxonomy" id="181472"/>
    <lineage>
        <taxon>Eukaryota</taxon>
        <taxon>Metazoa</taxon>
        <taxon>Chordata</taxon>
        <taxon>Craniata</taxon>
        <taxon>Vertebrata</taxon>
        <taxon>Euteleostomi</taxon>
        <taxon>Actinopterygii</taxon>
        <taxon>Neopterygii</taxon>
        <taxon>Teleostei</taxon>
        <taxon>Neoteleostei</taxon>
        <taxon>Acanthomorphata</taxon>
        <taxon>Ovalentaria</taxon>
        <taxon>Blenniimorphae</taxon>
        <taxon>Blenniiformes</taxon>
        <taxon>Blennioidei</taxon>
        <taxon>Blenniidae</taxon>
        <taxon>Salariinae</taxon>
        <taxon>Salarias</taxon>
    </lineage>
</organism>
<dbReference type="FunCoup" id="A0A672GGN9">
    <property type="interactions" value="3"/>
</dbReference>
<gene>
    <name evidence="2" type="primary">LOC115395232</name>
</gene>
<dbReference type="Proteomes" id="UP000472267">
    <property type="component" value="Chromosome 10"/>
</dbReference>
<dbReference type="Pfam" id="PF04749">
    <property type="entry name" value="PLAC8"/>
    <property type="match status" value="1"/>
</dbReference>
<dbReference type="PANTHER" id="PTHR15907">
    <property type="entry name" value="DUF614 FAMILY PROTEIN-RELATED"/>
    <property type="match status" value="1"/>
</dbReference>
<dbReference type="RefSeq" id="XP_029956528.1">
    <property type="nucleotide sequence ID" value="XM_030100668.1"/>
</dbReference>
<proteinExistence type="inferred from homology"/>
<evidence type="ECO:0000256" key="1">
    <source>
        <dbReference type="ARBA" id="ARBA00009024"/>
    </source>
</evidence>
<keyword evidence="3" id="KW-1185">Reference proteome</keyword>
<reference evidence="2" key="3">
    <citation type="submission" date="2025-09" db="UniProtKB">
        <authorList>
            <consortium name="Ensembl"/>
        </authorList>
    </citation>
    <scope>IDENTIFICATION</scope>
</reference>
<evidence type="ECO:0000313" key="2">
    <source>
        <dbReference type="Ensembl" id="ENSSFAP00005017958.1"/>
    </source>
</evidence>
<name>A0A672GGN9_SALFA</name>
<comment type="similarity">
    <text evidence="1">Belongs to the cornifelin family.</text>
</comment>
<sequence length="128" mass="14388">MTSKMVVSQPAPVMHLQNSSNWGSGVCDCTENMRDCCCGFWCCPCFACKTSERYGEPLCLPLLEIFSGFIPAITMSLRVSMRARYGIHGDLCNDCLLSSFCTSCVWCQMSREIRRRKVNVVLVNSNYS</sequence>
<dbReference type="GeneID" id="115395232"/>
<reference evidence="2" key="2">
    <citation type="submission" date="2025-08" db="UniProtKB">
        <authorList>
            <consortium name="Ensembl"/>
        </authorList>
    </citation>
    <scope>IDENTIFICATION</scope>
</reference>
<protein>
    <submittedName>
        <fullName evidence="2">Cornifelin homolog B-like</fullName>
    </submittedName>
</protein>
<dbReference type="OrthoDB" id="1045822at2759"/>
<accession>A0A672GGN9</accession>
<dbReference type="Ensembl" id="ENSSFAT00005018684.1">
    <property type="protein sequence ID" value="ENSSFAP00005017958.1"/>
    <property type="gene ID" value="ENSSFAG00005009507.1"/>
</dbReference>
<reference evidence="2" key="1">
    <citation type="submission" date="2019-06" db="EMBL/GenBank/DDBJ databases">
        <authorList>
            <consortium name="Wellcome Sanger Institute Data Sharing"/>
        </authorList>
    </citation>
    <scope>NUCLEOTIDE SEQUENCE [LARGE SCALE GENOMIC DNA]</scope>
</reference>